<keyword evidence="11" id="KW-1185">Reference proteome</keyword>
<dbReference type="InterPro" id="IPR001623">
    <property type="entry name" value="DnaJ_domain"/>
</dbReference>
<sequence>MSWIGKLAGAGIGYWIFGWIGAGIGLLLGHFLDRFVGRIKRVGGRLLEVQQTFFETTFTVLGHVCKADGQVTQAEIRAAEQIMTQMRLTKGRRKRAIEAFNRGKARDFDPDESIRRFVRVCGSQPTLLRVFLEIQIQAAFADGQIAPAEREALLRIAHALGVSDADFSRLEALLAGHYQRGPGAPTTAAALENAYQALGVTRSATDAEVKRAYRKLMSEHHPDKLIAKGLPDSMVELAKERSQEIQNAYETVRRSRQANT</sequence>
<dbReference type="SUPFAM" id="SSF46565">
    <property type="entry name" value="Chaperone J-domain"/>
    <property type="match status" value="1"/>
</dbReference>
<dbReference type="GO" id="GO:0051087">
    <property type="term" value="F:protein-folding chaperone binding"/>
    <property type="evidence" value="ECO:0007669"/>
    <property type="project" value="InterPro"/>
</dbReference>
<keyword evidence="3 7" id="KW-0812">Transmembrane</keyword>
<evidence type="ECO:0000256" key="6">
    <source>
        <dbReference type="ARBA" id="ARBA00023186"/>
    </source>
</evidence>
<keyword evidence="6 7" id="KW-0143">Chaperone</keyword>
<dbReference type="CDD" id="cd06257">
    <property type="entry name" value="DnaJ"/>
    <property type="match status" value="1"/>
</dbReference>
<dbReference type="CDD" id="cd07316">
    <property type="entry name" value="terB_like_DjlA"/>
    <property type="match status" value="1"/>
</dbReference>
<keyword evidence="1 7" id="KW-1003">Cell membrane</keyword>
<dbReference type="Proteomes" id="UP000427716">
    <property type="component" value="Chromosome"/>
</dbReference>
<dbReference type="InterPro" id="IPR007791">
    <property type="entry name" value="DjlA_N"/>
</dbReference>
<dbReference type="InterPro" id="IPR036869">
    <property type="entry name" value="J_dom_sf"/>
</dbReference>
<keyword evidence="4 7" id="KW-1133">Transmembrane helix</keyword>
<dbReference type="Pfam" id="PF05099">
    <property type="entry name" value="TerB"/>
    <property type="match status" value="1"/>
</dbReference>
<dbReference type="PROSITE" id="PS50076">
    <property type="entry name" value="DNAJ_2"/>
    <property type="match status" value="1"/>
</dbReference>
<proteinExistence type="inferred from homology"/>
<evidence type="ECO:0000256" key="4">
    <source>
        <dbReference type="ARBA" id="ARBA00022989"/>
    </source>
</evidence>
<comment type="function">
    <text evidence="7">Regulatory DnaK co-chaperone. Direct interaction between DnaK and DjlA is needed for the induction of the wcaABCDE operon, involved in the synthesis of a colanic acid polysaccharide capsule, possibly through activation of the RcsB/RcsC phosphotransfer signaling pathway. The colanic acid capsule may help the bacterium survive conditions outside the host.</text>
</comment>
<feature type="transmembrane region" description="Helical" evidence="8">
    <location>
        <begin position="12"/>
        <end position="32"/>
    </location>
</feature>
<feature type="topological domain" description="Periplasmic" evidence="7">
    <location>
        <begin position="1"/>
        <end position="6"/>
    </location>
</feature>
<evidence type="ECO:0000256" key="8">
    <source>
        <dbReference type="SAM" id="Phobius"/>
    </source>
</evidence>
<dbReference type="EMBL" id="CP046415">
    <property type="protein sequence ID" value="QGT78698.1"/>
    <property type="molecule type" value="Genomic_DNA"/>
</dbReference>
<keyword evidence="5 7" id="KW-0472">Membrane</keyword>
<evidence type="ECO:0000313" key="10">
    <source>
        <dbReference type="EMBL" id="QGT78698.1"/>
    </source>
</evidence>
<comment type="subcellular location">
    <subcellularLocation>
        <location evidence="7">Cell inner membrane</location>
        <topology evidence="7">Single-pass type III membrane protein</topology>
    </subcellularLocation>
</comment>
<dbReference type="InterPro" id="IPR029024">
    <property type="entry name" value="TerB-like"/>
</dbReference>
<accession>A0A6I6D1D4</accession>
<dbReference type="SUPFAM" id="SSF158682">
    <property type="entry name" value="TerB-like"/>
    <property type="match status" value="1"/>
</dbReference>
<evidence type="ECO:0000256" key="7">
    <source>
        <dbReference type="HAMAP-Rule" id="MF_01153"/>
    </source>
</evidence>
<dbReference type="AlphaFoldDB" id="A0A6I6D1D4"/>
<dbReference type="PANTHER" id="PTHR24074">
    <property type="entry name" value="CO-CHAPERONE PROTEIN DJLA"/>
    <property type="match status" value="1"/>
</dbReference>
<feature type="domain" description="J" evidence="9">
    <location>
        <begin position="193"/>
        <end position="257"/>
    </location>
</feature>
<evidence type="ECO:0000256" key="5">
    <source>
        <dbReference type="ARBA" id="ARBA00023136"/>
    </source>
</evidence>
<evidence type="ECO:0000256" key="3">
    <source>
        <dbReference type="ARBA" id="ARBA00022692"/>
    </source>
</evidence>
<evidence type="ECO:0000259" key="9">
    <source>
        <dbReference type="PROSITE" id="PS50076"/>
    </source>
</evidence>
<dbReference type="Gene3D" id="1.10.287.110">
    <property type="entry name" value="DnaJ domain"/>
    <property type="match status" value="1"/>
</dbReference>
<dbReference type="RefSeq" id="WP_136867131.1">
    <property type="nucleotide sequence ID" value="NZ_CP046415.1"/>
</dbReference>
<feature type="topological domain" description="Cytoplasmic" evidence="7">
    <location>
        <begin position="31"/>
        <end position="260"/>
    </location>
</feature>
<comment type="domain">
    <text evidence="7">The transmembrane domain is a dimerization domain.</text>
</comment>
<dbReference type="PRINTS" id="PR00625">
    <property type="entry name" value="JDOMAIN"/>
</dbReference>
<dbReference type="HAMAP" id="MF_01153">
    <property type="entry name" value="DjlA"/>
    <property type="match status" value="1"/>
</dbReference>
<reference evidence="10 11" key="1">
    <citation type="submission" date="2019-11" db="EMBL/GenBank/DDBJ databases">
        <authorList>
            <person name="Zhang J."/>
            <person name="Sun C."/>
        </authorList>
    </citation>
    <scope>NUCLEOTIDE SEQUENCE [LARGE SCALE GENOMIC DNA]</scope>
    <source>
        <strain evidence="11">sp2</strain>
    </source>
</reference>
<dbReference type="InterPro" id="IPR023749">
    <property type="entry name" value="DjlA"/>
</dbReference>
<comment type="subunit">
    <text evidence="7">Homodimer.</text>
</comment>
<name>A0A6I6D1D4_9GAMM</name>
<protein>
    <recommendedName>
        <fullName evidence="7">Co-chaperone protein DjlA</fullName>
    </recommendedName>
</protein>
<evidence type="ECO:0000256" key="1">
    <source>
        <dbReference type="ARBA" id="ARBA00022475"/>
    </source>
</evidence>
<evidence type="ECO:0000256" key="2">
    <source>
        <dbReference type="ARBA" id="ARBA00022519"/>
    </source>
</evidence>
<dbReference type="InterPro" id="IPR050817">
    <property type="entry name" value="DjlA_DnaK_co-chaperone"/>
</dbReference>
<dbReference type="Gene3D" id="1.10.3680.10">
    <property type="entry name" value="TerB-like"/>
    <property type="match status" value="1"/>
</dbReference>
<gene>
    <name evidence="7 10" type="primary">djlA</name>
    <name evidence="10" type="ORF">GM160_07185</name>
</gene>
<organism evidence="10 11">
    <name type="scientific">Guyparkeria halophila</name>
    <dbReference type="NCBI Taxonomy" id="47960"/>
    <lineage>
        <taxon>Bacteria</taxon>
        <taxon>Pseudomonadati</taxon>
        <taxon>Pseudomonadota</taxon>
        <taxon>Gammaproteobacteria</taxon>
        <taxon>Chromatiales</taxon>
        <taxon>Thioalkalibacteraceae</taxon>
        <taxon>Guyparkeria</taxon>
    </lineage>
</organism>
<dbReference type="GO" id="GO:0005886">
    <property type="term" value="C:plasma membrane"/>
    <property type="evidence" value="ECO:0007669"/>
    <property type="project" value="UniProtKB-SubCell"/>
</dbReference>
<dbReference type="Pfam" id="PF00226">
    <property type="entry name" value="DnaJ"/>
    <property type="match status" value="1"/>
</dbReference>
<dbReference type="SMART" id="SM00271">
    <property type="entry name" value="DnaJ"/>
    <property type="match status" value="1"/>
</dbReference>
<dbReference type="KEGG" id="ghl:GM160_07185"/>
<evidence type="ECO:0000313" key="11">
    <source>
        <dbReference type="Proteomes" id="UP000427716"/>
    </source>
</evidence>
<dbReference type="NCBIfam" id="NF006948">
    <property type="entry name" value="PRK09430.1"/>
    <property type="match status" value="1"/>
</dbReference>
<keyword evidence="2 7" id="KW-0997">Cell inner membrane</keyword>